<gene>
    <name evidence="2" type="ORF">MTR67_052628</name>
</gene>
<sequence length="181" mass="20638">MIEGFPDANLETDSLLWRQHPDGRFSVNRLYKWGLSVTGGRKTGPWSAVWKSVAPTKVKCFVWLVARRACLTHEALQKRGINIASRCLLCKDALETNKHLFLHCKVTTQVWALFFNLASLNWCMLEHTTDLLSCWIRRGAARVKRSGGGQYMLVSGVIFGRKGIRGFLKEKNAQYRRLNGK</sequence>
<evidence type="ECO:0000259" key="1">
    <source>
        <dbReference type="Pfam" id="PF13966"/>
    </source>
</evidence>
<protein>
    <recommendedName>
        <fullName evidence="1">Reverse transcriptase zinc-binding domain-containing protein</fullName>
    </recommendedName>
</protein>
<evidence type="ECO:0000313" key="2">
    <source>
        <dbReference type="EMBL" id="WMV59243.1"/>
    </source>
</evidence>
<dbReference type="Pfam" id="PF13966">
    <property type="entry name" value="zf-RVT"/>
    <property type="match status" value="1"/>
</dbReference>
<organism evidence="2 3">
    <name type="scientific">Solanum verrucosum</name>
    <dbReference type="NCBI Taxonomy" id="315347"/>
    <lineage>
        <taxon>Eukaryota</taxon>
        <taxon>Viridiplantae</taxon>
        <taxon>Streptophyta</taxon>
        <taxon>Embryophyta</taxon>
        <taxon>Tracheophyta</taxon>
        <taxon>Spermatophyta</taxon>
        <taxon>Magnoliopsida</taxon>
        <taxon>eudicotyledons</taxon>
        <taxon>Gunneridae</taxon>
        <taxon>Pentapetalae</taxon>
        <taxon>asterids</taxon>
        <taxon>lamiids</taxon>
        <taxon>Solanales</taxon>
        <taxon>Solanaceae</taxon>
        <taxon>Solanoideae</taxon>
        <taxon>Solaneae</taxon>
        <taxon>Solanum</taxon>
    </lineage>
</organism>
<accession>A0AAF0V5F5</accession>
<dbReference type="EMBL" id="CP133623">
    <property type="protein sequence ID" value="WMV59243.1"/>
    <property type="molecule type" value="Genomic_DNA"/>
</dbReference>
<dbReference type="AlphaFoldDB" id="A0AAF0V5F5"/>
<evidence type="ECO:0000313" key="3">
    <source>
        <dbReference type="Proteomes" id="UP001234989"/>
    </source>
</evidence>
<feature type="domain" description="Reverse transcriptase zinc-binding" evidence="1">
    <location>
        <begin position="25"/>
        <end position="111"/>
    </location>
</feature>
<proteinExistence type="predicted"/>
<name>A0AAF0V5F5_SOLVR</name>
<dbReference type="InterPro" id="IPR026960">
    <property type="entry name" value="RVT-Znf"/>
</dbReference>
<keyword evidence="3" id="KW-1185">Reference proteome</keyword>
<dbReference type="Proteomes" id="UP001234989">
    <property type="component" value="Chromosome 12"/>
</dbReference>
<reference evidence="2" key="1">
    <citation type="submission" date="2023-08" db="EMBL/GenBank/DDBJ databases">
        <title>A de novo genome assembly of Solanum verrucosum Schlechtendal, a Mexican diploid species geographically isolated from the other diploid A-genome species in potato relatives.</title>
        <authorList>
            <person name="Hosaka K."/>
        </authorList>
    </citation>
    <scope>NUCLEOTIDE SEQUENCE</scope>
    <source>
        <tissue evidence="2">Young leaves</tissue>
    </source>
</reference>